<evidence type="ECO:0000313" key="11">
    <source>
        <dbReference type="Proteomes" id="UP001159428"/>
    </source>
</evidence>
<comment type="cofactor">
    <cofactor evidence="1">
        <name>Mg(2+)</name>
        <dbReference type="ChEBI" id="CHEBI:18420"/>
    </cofactor>
</comment>
<dbReference type="InterPro" id="IPR003846">
    <property type="entry name" value="SelO"/>
</dbReference>
<dbReference type="GO" id="GO:0005524">
    <property type="term" value="F:ATP binding"/>
    <property type="evidence" value="ECO:0007669"/>
    <property type="project" value="UniProtKB-KW"/>
</dbReference>
<dbReference type="Pfam" id="PF02696">
    <property type="entry name" value="SelO"/>
    <property type="match status" value="1"/>
</dbReference>
<protein>
    <recommendedName>
        <fullName evidence="9">Selenoprotein O</fullName>
    </recommendedName>
</protein>
<dbReference type="Proteomes" id="UP001159428">
    <property type="component" value="Unassembled WGS sequence"/>
</dbReference>
<reference evidence="10 11" key="1">
    <citation type="submission" date="2022-05" db="EMBL/GenBank/DDBJ databases">
        <authorList>
            <consortium name="Genoscope - CEA"/>
            <person name="William W."/>
        </authorList>
    </citation>
    <scope>NUCLEOTIDE SEQUENCE [LARGE SCALE GENOMIC DNA]</scope>
</reference>
<organism evidence="10 11">
    <name type="scientific">Pocillopora meandrina</name>
    <dbReference type="NCBI Taxonomy" id="46732"/>
    <lineage>
        <taxon>Eukaryota</taxon>
        <taxon>Metazoa</taxon>
        <taxon>Cnidaria</taxon>
        <taxon>Anthozoa</taxon>
        <taxon>Hexacorallia</taxon>
        <taxon>Scleractinia</taxon>
        <taxon>Astrocoeniina</taxon>
        <taxon>Pocilloporidae</taxon>
        <taxon>Pocillopora</taxon>
    </lineage>
</organism>
<dbReference type="GO" id="GO:0016779">
    <property type="term" value="F:nucleotidyltransferase activity"/>
    <property type="evidence" value="ECO:0007669"/>
    <property type="project" value="UniProtKB-KW"/>
</dbReference>
<evidence type="ECO:0000256" key="4">
    <source>
        <dbReference type="ARBA" id="ARBA00022695"/>
    </source>
</evidence>
<keyword evidence="7" id="KW-0067">ATP-binding</keyword>
<evidence type="ECO:0000256" key="9">
    <source>
        <dbReference type="ARBA" id="ARBA00031547"/>
    </source>
</evidence>
<evidence type="ECO:0000256" key="8">
    <source>
        <dbReference type="ARBA" id="ARBA00022842"/>
    </source>
</evidence>
<name>A0AAU9XZ98_9CNID</name>
<dbReference type="AlphaFoldDB" id="A0AAU9XZ98"/>
<accession>A0AAU9XZ98</accession>
<gene>
    <name evidence="10" type="ORF">PMEA_00034123</name>
</gene>
<comment type="similarity">
    <text evidence="2">Belongs to the SELO family.</text>
</comment>
<keyword evidence="3" id="KW-0808">Transferase</keyword>
<comment type="caution">
    <text evidence="10">The sequence shown here is derived from an EMBL/GenBank/DDBJ whole genome shotgun (WGS) entry which is preliminary data.</text>
</comment>
<evidence type="ECO:0000256" key="3">
    <source>
        <dbReference type="ARBA" id="ARBA00022679"/>
    </source>
</evidence>
<evidence type="ECO:0000313" key="10">
    <source>
        <dbReference type="EMBL" id="CAH3162262.1"/>
    </source>
</evidence>
<evidence type="ECO:0000256" key="7">
    <source>
        <dbReference type="ARBA" id="ARBA00022840"/>
    </source>
</evidence>
<keyword evidence="8" id="KW-0460">Magnesium</keyword>
<dbReference type="EMBL" id="CALNXJ010000083">
    <property type="protein sequence ID" value="CAH3162262.1"/>
    <property type="molecule type" value="Genomic_DNA"/>
</dbReference>
<dbReference type="HAMAP" id="MF_00692">
    <property type="entry name" value="SelO"/>
    <property type="match status" value="1"/>
</dbReference>
<proteinExistence type="inferred from homology"/>
<dbReference type="PANTHER" id="PTHR12153:SF18">
    <property type="entry name" value="SELENOPROTEIN O"/>
    <property type="match status" value="1"/>
</dbReference>
<sequence>MAENLGLFRCPLPIFIFFLFHGSVLSVVNGDLWKIHCISLKDHSVCEKKMFLLLVQMVSVCRKTELLEFKNWSFMERSILLKEFDVDEETRNYIRQVHGVIFSKVHLVPLKYKPYLVAISQEVLTDILDLNDSAFESPAFIDFAAGNEMIPNSIMLSHRYGGHQFGDWAGQLGDGRAVILGEYTNRIGERWELQLKGSGRTPYSRHGDGRAVLRSSVREFLASEAMFHLGVPTSRAASLIVSNDLVWRDQFYDGHPKQEKVAIVLRLAKSWFRIGSLEILEHNSEEALLRKVVDFVIENNFQDLVNKTKKYLAFFSRVVSMTADLISKWQSVGFAHGVCNTDNFSLLSITIDYGPFGFMDDFNPDFVPNTSDDEGRYSYKNQPNVGFFNLEKLLQALKPLIEDYSEGEKVLWSYVDRFNQRFLSIFRRKLGLLYEDENDEMLIHSFLWIMSSTHADFTMAFRELSEVSLHDVNSNRLPRETWALKQLQTHKNWGDWLAHYVDRSRLYSDTDVDKARRKQMQEVNPRYVLRNWMAESAIQKAERNDFSEVRQLLEVLKSPFTKQEVAENLGYSSQPPGWASHLRVSCSS</sequence>
<evidence type="ECO:0000256" key="5">
    <source>
        <dbReference type="ARBA" id="ARBA00022723"/>
    </source>
</evidence>
<evidence type="ECO:0000256" key="1">
    <source>
        <dbReference type="ARBA" id="ARBA00001946"/>
    </source>
</evidence>
<dbReference type="NCBIfam" id="NF000658">
    <property type="entry name" value="PRK00029.1"/>
    <property type="match status" value="1"/>
</dbReference>
<keyword evidence="6" id="KW-0547">Nucleotide-binding</keyword>
<evidence type="ECO:0000256" key="6">
    <source>
        <dbReference type="ARBA" id="ARBA00022741"/>
    </source>
</evidence>
<dbReference type="GO" id="GO:0046872">
    <property type="term" value="F:metal ion binding"/>
    <property type="evidence" value="ECO:0007669"/>
    <property type="project" value="UniProtKB-KW"/>
</dbReference>
<keyword evidence="4" id="KW-0548">Nucleotidyltransferase</keyword>
<dbReference type="PANTHER" id="PTHR12153">
    <property type="entry name" value="SELENOPROTEIN O"/>
    <property type="match status" value="1"/>
</dbReference>
<keyword evidence="11" id="KW-1185">Reference proteome</keyword>
<evidence type="ECO:0000256" key="2">
    <source>
        <dbReference type="ARBA" id="ARBA00009747"/>
    </source>
</evidence>
<keyword evidence="5" id="KW-0479">Metal-binding</keyword>